<dbReference type="Proteomes" id="UP000216624">
    <property type="component" value="Unassembled WGS sequence"/>
</dbReference>
<evidence type="ECO:0000313" key="2">
    <source>
        <dbReference type="Proteomes" id="UP000216624"/>
    </source>
</evidence>
<dbReference type="HOGENOM" id="CLU_2442941_0_0_1"/>
<dbReference type="CTD" id="9820842"/>
<dbReference type="OrthoDB" id="10311544at2759"/>
<accession>A0A260YR82</accession>
<gene>
    <name evidence="1" type="ORF">FL82_12036</name>
</gene>
<proteinExistence type="predicted"/>
<keyword evidence="2" id="KW-1185">Reference proteome</keyword>
<feature type="non-terminal residue" evidence="1">
    <location>
        <position position="1"/>
    </location>
</feature>
<sequence>MVVPRHRNIRQPTFIVFVLEIIARVILHEESNNILSEEEYINWFLHRLFTFESFVEIIAFSIVCFWSGGGLLFFSLIFCHFLSGLIKLRW</sequence>
<evidence type="ECO:0000313" key="1">
    <source>
        <dbReference type="EMBL" id="OZF75913.1"/>
    </source>
</evidence>
<protein>
    <submittedName>
        <fullName evidence="1">Uncharacterized protein</fullName>
    </submittedName>
</protein>
<reference evidence="1" key="1">
    <citation type="submission" date="2017-08" db="EMBL/GenBank/DDBJ databases">
        <authorList>
            <person name="de Groot N.N."/>
        </authorList>
    </citation>
    <scope>NUCLEOTIDE SEQUENCE [LARGE SCALE GENOMIC DNA]</scope>
    <source>
        <strain evidence="1">PX439</strain>
    </source>
</reference>
<organism evidence="1 2">
    <name type="scientific">Caenorhabditis remanei</name>
    <name type="common">Caenorhabditis vulgaris</name>
    <dbReference type="NCBI Taxonomy" id="31234"/>
    <lineage>
        <taxon>Eukaryota</taxon>
        <taxon>Metazoa</taxon>
        <taxon>Ecdysozoa</taxon>
        <taxon>Nematoda</taxon>
        <taxon>Chromadorea</taxon>
        <taxon>Rhabditida</taxon>
        <taxon>Rhabditina</taxon>
        <taxon>Rhabditomorpha</taxon>
        <taxon>Rhabditoidea</taxon>
        <taxon>Rhabditidae</taxon>
        <taxon>Peloderinae</taxon>
        <taxon>Caenorhabditis</taxon>
    </lineage>
</organism>
<comment type="caution">
    <text evidence="1">The sequence shown here is derived from an EMBL/GenBank/DDBJ whole genome shotgun (WGS) entry which is preliminary data.</text>
</comment>
<dbReference type="eggNOG" id="ENOG502R8FI">
    <property type="taxonomic scope" value="Eukaryota"/>
</dbReference>
<dbReference type="KEGG" id="crq:GCK72_006119"/>
<name>A0A260YR82_CAERE</name>
<dbReference type="EMBL" id="NMWX01000827">
    <property type="protein sequence ID" value="OZF75913.1"/>
    <property type="molecule type" value="Genomic_DNA"/>
</dbReference>